<dbReference type="AlphaFoldDB" id="A0A523XJY6"/>
<dbReference type="PANTHER" id="PTHR11715:SF3">
    <property type="entry name" value="GLYCINE CLEAVAGE SYSTEM H PROTEIN-RELATED"/>
    <property type="match status" value="1"/>
</dbReference>
<dbReference type="EMBL" id="SOJN01000017">
    <property type="protein sequence ID" value="TET47551.1"/>
    <property type="molecule type" value="Genomic_DNA"/>
</dbReference>
<sequence length="144" mass="16140">MAEIAGYNMPDELYYHGEHAWVKKESDEVVVVGMNEFYLKLAGDTTYIDLPFEGDEVTQGETCGKIQSSKWVAKLVAPLTGEVVEVNSELEDDPTLMNKDPYDKGWVFKVKPSKLSEEVAGLLHGDAVKPWLEKEKEKADKESS</sequence>
<name>A0A523XJY6_UNCT6</name>
<evidence type="ECO:0000313" key="7">
    <source>
        <dbReference type="EMBL" id="TET79611.1"/>
    </source>
</evidence>
<evidence type="ECO:0000313" key="6">
    <source>
        <dbReference type="EMBL" id="TET47551.1"/>
    </source>
</evidence>
<comment type="caution">
    <text evidence="7">The sequence shown here is derived from an EMBL/GenBank/DDBJ whole genome shotgun (WGS) entry which is preliminary data.</text>
</comment>
<dbReference type="CDD" id="cd06848">
    <property type="entry name" value="GCS_H"/>
    <property type="match status" value="1"/>
</dbReference>
<organism evidence="7 9">
    <name type="scientific">candidate division TA06 bacterium</name>
    <dbReference type="NCBI Taxonomy" id="2250710"/>
    <lineage>
        <taxon>Bacteria</taxon>
        <taxon>Bacteria division TA06</taxon>
    </lineage>
</organism>
<dbReference type="PROSITE" id="PS50968">
    <property type="entry name" value="BIOTINYL_LIPOYL"/>
    <property type="match status" value="1"/>
</dbReference>
<dbReference type="InterPro" id="IPR002930">
    <property type="entry name" value="GCV_H"/>
</dbReference>
<evidence type="ECO:0000256" key="1">
    <source>
        <dbReference type="ARBA" id="ARBA00009249"/>
    </source>
</evidence>
<dbReference type="NCBIfam" id="TIGR00527">
    <property type="entry name" value="gcvH"/>
    <property type="match status" value="1"/>
</dbReference>
<dbReference type="NCBIfam" id="NF002270">
    <property type="entry name" value="PRK01202.1"/>
    <property type="match status" value="1"/>
</dbReference>
<proteinExistence type="inferred from homology"/>
<dbReference type="GO" id="GO:0005829">
    <property type="term" value="C:cytosol"/>
    <property type="evidence" value="ECO:0007669"/>
    <property type="project" value="TreeGrafter"/>
</dbReference>
<keyword evidence="2 3" id="KW-0450">Lipoyl</keyword>
<feature type="domain" description="Lipoyl-binding" evidence="5">
    <location>
        <begin position="29"/>
        <end position="111"/>
    </location>
</feature>
<dbReference type="EMBL" id="SOIP01000408">
    <property type="protein sequence ID" value="TET79611.1"/>
    <property type="molecule type" value="Genomic_DNA"/>
</dbReference>
<evidence type="ECO:0000259" key="5">
    <source>
        <dbReference type="PROSITE" id="PS50968"/>
    </source>
</evidence>
<feature type="modified residue" description="N6-lipoyllysine" evidence="3 4">
    <location>
        <position position="70"/>
    </location>
</feature>
<dbReference type="Proteomes" id="UP000315525">
    <property type="component" value="Unassembled WGS sequence"/>
</dbReference>
<gene>
    <name evidence="3 7" type="primary">gcvH</name>
    <name evidence="7" type="ORF">E3J38_06985</name>
    <name evidence="6" type="ORF">E3J62_01115</name>
</gene>
<comment type="function">
    <text evidence="3">The glycine cleavage system catalyzes the degradation of glycine. The H protein shuttles the methylamine group of glycine from the P protein to the T protein.</text>
</comment>
<dbReference type="InterPro" id="IPR003016">
    <property type="entry name" value="2-oxoA_DH_lipoyl-BS"/>
</dbReference>
<comment type="similarity">
    <text evidence="1 3">Belongs to the GcvH family.</text>
</comment>
<dbReference type="PROSITE" id="PS00189">
    <property type="entry name" value="LIPOYL"/>
    <property type="match status" value="1"/>
</dbReference>
<dbReference type="HAMAP" id="MF_00272">
    <property type="entry name" value="GcvH"/>
    <property type="match status" value="1"/>
</dbReference>
<protein>
    <recommendedName>
        <fullName evidence="3">Glycine cleavage system H protein</fullName>
    </recommendedName>
</protein>
<dbReference type="SUPFAM" id="SSF51230">
    <property type="entry name" value="Single hybrid motif"/>
    <property type="match status" value="1"/>
</dbReference>
<evidence type="ECO:0000313" key="9">
    <source>
        <dbReference type="Proteomes" id="UP000315534"/>
    </source>
</evidence>
<dbReference type="InterPro" id="IPR017453">
    <property type="entry name" value="GCV_H_sub"/>
</dbReference>
<evidence type="ECO:0000313" key="8">
    <source>
        <dbReference type="Proteomes" id="UP000315525"/>
    </source>
</evidence>
<dbReference type="Pfam" id="PF01597">
    <property type="entry name" value="GCV_H"/>
    <property type="match status" value="1"/>
</dbReference>
<dbReference type="Proteomes" id="UP000315534">
    <property type="component" value="Unassembled WGS sequence"/>
</dbReference>
<evidence type="ECO:0000256" key="2">
    <source>
        <dbReference type="ARBA" id="ARBA00022823"/>
    </source>
</evidence>
<evidence type="ECO:0000256" key="3">
    <source>
        <dbReference type="HAMAP-Rule" id="MF_00272"/>
    </source>
</evidence>
<dbReference type="GO" id="GO:0009249">
    <property type="term" value="P:protein lipoylation"/>
    <property type="evidence" value="ECO:0007669"/>
    <property type="project" value="TreeGrafter"/>
</dbReference>
<dbReference type="InterPro" id="IPR033753">
    <property type="entry name" value="GCV_H/Fam206"/>
</dbReference>
<comment type="cofactor">
    <cofactor evidence="3">
        <name>(R)-lipoate</name>
        <dbReference type="ChEBI" id="CHEBI:83088"/>
    </cofactor>
    <text evidence="3">Binds 1 lipoyl cofactor covalently.</text>
</comment>
<comment type="subunit">
    <text evidence="3">The glycine cleavage system is composed of four proteins: P, T, L and H.</text>
</comment>
<accession>A0A523XJY6</accession>
<dbReference type="InterPro" id="IPR011053">
    <property type="entry name" value="Single_hybrid_motif"/>
</dbReference>
<dbReference type="Gene3D" id="2.40.50.100">
    <property type="match status" value="1"/>
</dbReference>
<dbReference type="PANTHER" id="PTHR11715">
    <property type="entry name" value="GLYCINE CLEAVAGE SYSTEM H PROTEIN"/>
    <property type="match status" value="1"/>
</dbReference>
<dbReference type="InterPro" id="IPR000089">
    <property type="entry name" value="Biotin_lipoyl"/>
</dbReference>
<evidence type="ECO:0000256" key="4">
    <source>
        <dbReference type="PIRSR" id="PIRSR617453-50"/>
    </source>
</evidence>
<reference evidence="8 9" key="1">
    <citation type="submission" date="2019-03" db="EMBL/GenBank/DDBJ databases">
        <title>Metabolic potential of uncultured bacteria and archaea associated with petroleum seepage in deep-sea sediments.</title>
        <authorList>
            <person name="Dong X."/>
            <person name="Hubert C."/>
        </authorList>
    </citation>
    <scope>NUCLEOTIDE SEQUENCE [LARGE SCALE GENOMIC DNA]</scope>
    <source>
        <strain evidence="7">E29_bin36</strain>
        <strain evidence="6">E44_bin18</strain>
    </source>
</reference>
<dbReference type="GO" id="GO:0005960">
    <property type="term" value="C:glycine cleavage complex"/>
    <property type="evidence" value="ECO:0007669"/>
    <property type="project" value="InterPro"/>
</dbReference>
<dbReference type="GO" id="GO:0019464">
    <property type="term" value="P:glycine decarboxylation via glycine cleavage system"/>
    <property type="evidence" value="ECO:0007669"/>
    <property type="project" value="UniProtKB-UniRule"/>
</dbReference>